<sequence length="89" mass="9969">MKAMDIRIDGRVQGVSFRAWAQQEAQSLGLRGWIRNHPDMSVVAYIEGDDEAVDKMLDRMNSGPPAARVNRVRTAPAEPIGMEDFEIRA</sequence>
<comment type="similarity">
    <text evidence="1 5">Belongs to the acylphosphatase family.</text>
</comment>
<evidence type="ECO:0000313" key="8">
    <source>
        <dbReference type="Proteomes" id="UP000326554"/>
    </source>
</evidence>
<evidence type="ECO:0000313" key="7">
    <source>
        <dbReference type="EMBL" id="KAA9004773.1"/>
    </source>
</evidence>
<evidence type="ECO:0000256" key="2">
    <source>
        <dbReference type="ARBA" id="ARBA00012150"/>
    </source>
</evidence>
<dbReference type="InterPro" id="IPR020456">
    <property type="entry name" value="Acylphosphatase"/>
</dbReference>
<evidence type="ECO:0000256" key="3">
    <source>
        <dbReference type="ARBA" id="ARBA00047645"/>
    </source>
</evidence>
<name>A0A5J5GA54_9RHOB</name>
<keyword evidence="8" id="KW-1185">Reference proteome</keyword>
<feature type="domain" description="Acylphosphatase-like" evidence="6">
    <location>
        <begin position="3"/>
        <end position="89"/>
    </location>
</feature>
<dbReference type="Proteomes" id="UP000326554">
    <property type="component" value="Unassembled WGS sequence"/>
</dbReference>
<proteinExistence type="inferred from homology"/>
<dbReference type="InterPro" id="IPR001792">
    <property type="entry name" value="Acylphosphatase-like_dom"/>
</dbReference>
<dbReference type="InterPro" id="IPR036046">
    <property type="entry name" value="Acylphosphatase-like_dom_sf"/>
</dbReference>
<dbReference type="EC" id="3.6.1.7" evidence="2 4"/>
<reference evidence="7 8" key="1">
    <citation type="submission" date="2019-09" db="EMBL/GenBank/DDBJ databases">
        <authorList>
            <person name="Park J.-S."/>
            <person name="Choi H.-J."/>
        </authorList>
    </citation>
    <scope>NUCLEOTIDE SEQUENCE [LARGE SCALE GENOMIC DNA]</scope>
    <source>
        <strain evidence="7 8">176SS1-4</strain>
    </source>
</reference>
<dbReference type="GO" id="GO:0003998">
    <property type="term" value="F:acylphosphatase activity"/>
    <property type="evidence" value="ECO:0007669"/>
    <property type="project" value="UniProtKB-EC"/>
</dbReference>
<dbReference type="InterPro" id="IPR017968">
    <property type="entry name" value="Acylphosphatase_CS"/>
</dbReference>
<accession>A0A5J5GA54</accession>
<dbReference type="PROSITE" id="PS51160">
    <property type="entry name" value="ACYLPHOSPHATASE_3"/>
    <property type="match status" value="1"/>
</dbReference>
<dbReference type="PROSITE" id="PS00150">
    <property type="entry name" value="ACYLPHOSPHATASE_1"/>
    <property type="match status" value="1"/>
</dbReference>
<evidence type="ECO:0000259" key="6">
    <source>
        <dbReference type="PROSITE" id="PS51160"/>
    </source>
</evidence>
<dbReference type="RefSeq" id="WP_150446921.1">
    <property type="nucleotide sequence ID" value="NZ_VYQE01000010.1"/>
</dbReference>
<dbReference type="EMBL" id="VYQE01000010">
    <property type="protein sequence ID" value="KAA9004773.1"/>
    <property type="molecule type" value="Genomic_DNA"/>
</dbReference>
<dbReference type="PANTHER" id="PTHR47268">
    <property type="entry name" value="ACYLPHOSPHATASE"/>
    <property type="match status" value="1"/>
</dbReference>
<evidence type="ECO:0000256" key="5">
    <source>
        <dbReference type="RuleBase" id="RU004168"/>
    </source>
</evidence>
<dbReference type="PANTHER" id="PTHR47268:SF4">
    <property type="entry name" value="ACYLPHOSPHATASE"/>
    <property type="match status" value="1"/>
</dbReference>
<keyword evidence="4" id="KW-0378">Hydrolase</keyword>
<dbReference type="Gene3D" id="3.30.70.100">
    <property type="match status" value="1"/>
</dbReference>
<organism evidence="7 8">
    <name type="scientific">Histidinibacterium aquaticum</name>
    <dbReference type="NCBI Taxonomy" id="2613962"/>
    <lineage>
        <taxon>Bacteria</taxon>
        <taxon>Pseudomonadati</taxon>
        <taxon>Pseudomonadota</taxon>
        <taxon>Alphaproteobacteria</taxon>
        <taxon>Rhodobacterales</taxon>
        <taxon>Paracoccaceae</taxon>
        <taxon>Histidinibacterium</taxon>
    </lineage>
</organism>
<protein>
    <recommendedName>
        <fullName evidence="2 4">acylphosphatase</fullName>
        <ecNumber evidence="2 4">3.6.1.7</ecNumber>
    </recommendedName>
</protein>
<feature type="active site" evidence="4">
    <location>
        <position position="36"/>
    </location>
</feature>
<comment type="caution">
    <text evidence="7">The sequence shown here is derived from an EMBL/GenBank/DDBJ whole genome shotgun (WGS) entry which is preliminary data.</text>
</comment>
<dbReference type="AlphaFoldDB" id="A0A5J5GA54"/>
<feature type="active site" evidence="4">
    <location>
        <position position="18"/>
    </location>
</feature>
<dbReference type="SUPFAM" id="SSF54975">
    <property type="entry name" value="Acylphosphatase/BLUF domain-like"/>
    <property type="match status" value="1"/>
</dbReference>
<evidence type="ECO:0000256" key="1">
    <source>
        <dbReference type="ARBA" id="ARBA00005614"/>
    </source>
</evidence>
<gene>
    <name evidence="7" type="ORF">F3S47_19145</name>
</gene>
<dbReference type="PRINTS" id="PR00112">
    <property type="entry name" value="ACYLPHPHTASE"/>
</dbReference>
<comment type="catalytic activity">
    <reaction evidence="3 4">
        <text>an acyl phosphate + H2O = a carboxylate + phosphate + H(+)</text>
        <dbReference type="Rhea" id="RHEA:14965"/>
        <dbReference type="ChEBI" id="CHEBI:15377"/>
        <dbReference type="ChEBI" id="CHEBI:15378"/>
        <dbReference type="ChEBI" id="CHEBI:29067"/>
        <dbReference type="ChEBI" id="CHEBI:43474"/>
        <dbReference type="ChEBI" id="CHEBI:59918"/>
        <dbReference type="EC" id="3.6.1.7"/>
    </reaction>
</comment>
<dbReference type="Pfam" id="PF00708">
    <property type="entry name" value="Acylphosphatase"/>
    <property type="match status" value="1"/>
</dbReference>
<evidence type="ECO:0000256" key="4">
    <source>
        <dbReference type="PROSITE-ProRule" id="PRU00520"/>
    </source>
</evidence>